<evidence type="ECO:0000256" key="2">
    <source>
        <dbReference type="ARBA" id="ARBA00011881"/>
    </source>
</evidence>
<evidence type="ECO:0000256" key="6">
    <source>
        <dbReference type="ARBA" id="ARBA00023043"/>
    </source>
</evidence>
<dbReference type="Gene3D" id="1.10.238.210">
    <property type="match status" value="1"/>
</dbReference>
<evidence type="ECO:0000313" key="12">
    <source>
        <dbReference type="EMBL" id="PAV56862.1"/>
    </source>
</evidence>
<comment type="catalytic activity">
    <reaction evidence="7">
        <text>L-glutamine + H2O = L-glutamate + NH4(+)</text>
        <dbReference type="Rhea" id="RHEA:15889"/>
        <dbReference type="ChEBI" id="CHEBI:15377"/>
        <dbReference type="ChEBI" id="CHEBI:28938"/>
        <dbReference type="ChEBI" id="CHEBI:29985"/>
        <dbReference type="ChEBI" id="CHEBI:58359"/>
        <dbReference type="EC" id="3.5.1.2"/>
    </reaction>
</comment>
<dbReference type="SUPFAM" id="SSF48403">
    <property type="entry name" value="Ankyrin repeat"/>
    <property type="match status" value="1"/>
</dbReference>
<dbReference type="Proteomes" id="UP000218231">
    <property type="component" value="Unassembled WGS sequence"/>
</dbReference>
<dbReference type="AlphaFoldDB" id="A0A2A2J5V1"/>
<dbReference type="SUPFAM" id="SSF56601">
    <property type="entry name" value="beta-lactamase/transpeptidase-like"/>
    <property type="match status" value="1"/>
</dbReference>
<evidence type="ECO:0000259" key="11">
    <source>
        <dbReference type="Pfam" id="PF17959"/>
    </source>
</evidence>
<feature type="compositionally biased region" description="Low complexity" evidence="10">
    <location>
        <begin position="646"/>
        <end position="657"/>
    </location>
</feature>
<name>A0A2A2J5V1_9BILA</name>
<feature type="region of interest" description="Disordered" evidence="10">
    <location>
        <begin position="615"/>
        <end position="662"/>
    </location>
</feature>
<dbReference type="NCBIfam" id="TIGR03814">
    <property type="entry name" value="Gln_ase"/>
    <property type="match status" value="1"/>
</dbReference>
<dbReference type="HAMAP" id="MF_00313">
    <property type="entry name" value="Glutaminase"/>
    <property type="match status" value="1"/>
</dbReference>
<evidence type="ECO:0000256" key="3">
    <source>
        <dbReference type="ARBA" id="ARBA00012918"/>
    </source>
</evidence>
<keyword evidence="4" id="KW-0677">Repeat</keyword>
<keyword evidence="5" id="KW-0378">Hydrolase</keyword>
<dbReference type="GO" id="GO:0006543">
    <property type="term" value="P:L-glutamine catabolic process"/>
    <property type="evidence" value="ECO:0007669"/>
    <property type="project" value="TreeGrafter"/>
</dbReference>
<dbReference type="PROSITE" id="PS50088">
    <property type="entry name" value="ANK_REPEAT"/>
    <property type="match status" value="1"/>
</dbReference>
<comment type="similarity">
    <text evidence="1">Belongs to the glutaminase family.</text>
</comment>
<dbReference type="InterPro" id="IPR015868">
    <property type="entry name" value="Glutaminase"/>
</dbReference>
<evidence type="ECO:0000256" key="4">
    <source>
        <dbReference type="ARBA" id="ARBA00022737"/>
    </source>
</evidence>
<evidence type="ECO:0000256" key="10">
    <source>
        <dbReference type="SAM" id="MobiDB-lite"/>
    </source>
</evidence>
<dbReference type="EC" id="3.5.1.2" evidence="3"/>
<dbReference type="GO" id="GO:0004359">
    <property type="term" value="F:glutaminase activity"/>
    <property type="evidence" value="ECO:0007669"/>
    <property type="project" value="UniProtKB-EC"/>
</dbReference>
<evidence type="ECO:0000256" key="9">
    <source>
        <dbReference type="PROSITE-ProRule" id="PRU00023"/>
    </source>
</evidence>
<dbReference type="Gene3D" id="3.40.710.10">
    <property type="entry name" value="DD-peptidase/beta-lactamase superfamily"/>
    <property type="match status" value="1"/>
</dbReference>
<dbReference type="SMART" id="SM00248">
    <property type="entry name" value="ANK"/>
    <property type="match status" value="2"/>
</dbReference>
<dbReference type="Gene3D" id="1.25.40.20">
    <property type="entry name" value="Ankyrin repeat-containing domain"/>
    <property type="match status" value="1"/>
</dbReference>
<dbReference type="Pfam" id="PF12796">
    <property type="entry name" value="Ank_2"/>
    <property type="match status" value="1"/>
</dbReference>
<comment type="caution">
    <text evidence="12">The sequence shown here is derived from an EMBL/GenBank/DDBJ whole genome shotgun (WGS) entry which is preliminary data.</text>
</comment>
<gene>
    <name evidence="12" type="ORF">WR25_20667</name>
</gene>
<dbReference type="GO" id="GO:0006537">
    <property type="term" value="P:glutamate biosynthetic process"/>
    <property type="evidence" value="ECO:0007669"/>
    <property type="project" value="TreeGrafter"/>
</dbReference>
<organism evidence="12 13">
    <name type="scientific">Diploscapter pachys</name>
    <dbReference type="NCBI Taxonomy" id="2018661"/>
    <lineage>
        <taxon>Eukaryota</taxon>
        <taxon>Metazoa</taxon>
        <taxon>Ecdysozoa</taxon>
        <taxon>Nematoda</taxon>
        <taxon>Chromadorea</taxon>
        <taxon>Rhabditida</taxon>
        <taxon>Rhabditina</taxon>
        <taxon>Rhabditomorpha</taxon>
        <taxon>Rhabditoidea</taxon>
        <taxon>Rhabditidae</taxon>
        <taxon>Diploscapter</taxon>
    </lineage>
</organism>
<evidence type="ECO:0000256" key="8">
    <source>
        <dbReference type="ARBA" id="ARBA00077251"/>
    </source>
</evidence>
<feature type="domain" description="Glutaminase EF-hand" evidence="11">
    <location>
        <begin position="60"/>
        <end position="148"/>
    </location>
</feature>
<dbReference type="EMBL" id="LIAE01010673">
    <property type="protein sequence ID" value="PAV56862.1"/>
    <property type="molecule type" value="Genomic_DNA"/>
</dbReference>
<dbReference type="InterPro" id="IPR041541">
    <property type="entry name" value="Glutaminase_EF-hand"/>
</dbReference>
<comment type="subunit">
    <text evidence="2">Homotetramer.</text>
</comment>
<evidence type="ECO:0000313" key="13">
    <source>
        <dbReference type="Proteomes" id="UP000218231"/>
    </source>
</evidence>
<dbReference type="InterPro" id="IPR002110">
    <property type="entry name" value="Ankyrin_rpt"/>
</dbReference>
<feature type="repeat" description="ANK" evidence="9">
    <location>
        <begin position="513"/>
        <end position="535"/>
    </location>
</feature>
<dbReference type="InterPro" id="IPR036770">
    <property type="entry name" value="Ankyrin_rpt-contain_sf"/>
</dbReference>
<dbReference type="Pfam" id="PF17959">
    <property type="entry name" value="EF-hand_14"/>
    <property type="match status" value="1"/>
</dbReference>
<protein>
    <recommendedName>
        <fullName evidence="3">glutaminase</fullName>
        <ecNumber evidence="3">3.5.1.2</ecNumber>
    </recommendedName>
    <alternativeName>
        <fullName evidence="8">L-glutamine amidohydrolase</fullName>
    </alternativeName>
</protein>
<dbReference type="OrthoDB" id="9995210at2759"/>
<dbReference type="PANTHER" id="PTHR12544:SF29">
    <property type="entry name" value="GLUTAMINASE"/>
    <property type="match status" value="1"/>
</dbReference>
<dbReference type="FunFam" id="1.25.40.20:FF:000069">
    <property type="entry name" value="Glutaminase, isoform E"/>
    <property type="match status" value="1"/>
</dbReference>
<reference evidence="12 13" key="1">
    <citation type="journal article" date="2017" name="Curr. Biol.">
        <title>Genome architecture and evolution of a unichromosomal asexual nematode.</title>
        <authorList>
            <person name="Fradin H."/>
            <person name="Zegar C."/>
            <person name="Gutwein M."/>
            <person name="Lucas J."/>
            <person name="Kovtun M."/>
            <person name="Corcoran D."/>
            <person name="Baugh L.R."/>
            <person name="Kiontke K."/>
            <person name="Gunsalus K."/>
            <person name="Fitch D.H."/>
            <person name="Piano F."/>
        </authorList>
    </citation>
    <scope>NUCLEOTIDE SEQUENCE [LARGE SCALE GENOMIC DNA]</scope>
    <source>
        <strain evidence="12">PF1309</strain>
    </source>
</reference>
<evidence type="ECO:0000256" key="1">
    <source>
        <dbReference type="ARBA" id="ARBA00011076"/>
    </source>
</evidence>
<evidence type="ECO:0000256" key="5">
    <source>
        <dbReference type="ARBA" id="ARBA00022801"/>
    </source>
</evidence>
<feature type="region of interest" description="Disordered" evidence="10">
    <location>
        <begin position="575"/>
        <end position="598"/>
    </location>
</feature>
<accession>A0A2A2J5V1</accession>
<proteinExistence type="inferred from homology"/>
<dbReference type="PANTHER" id="PTHR12544">
    <property type="entry name" value="GLUTAMINASE"/>
    <property type="match status" value="1"/>
</dbReference>
<keyword evidence="6 9" id="KW-0040">ANK repeat</keyword>
<sequence>MMNLSNLVIDTDNQADSKPSAATLQTIGEILERKTSVAQIMSRTESGLNQSFSLRSSHPENVIFELFKVPNTNKEVASLTKLLKVLRSFGIRENDPRLRVMMEKIRNIEEDDDDDIRHLALNKERFKEVIQPCLTLLSQTLRNRLIIPNWTEFCGQMTTIYNECATISDGKVATYIPQLARVNPNIWGMSICTIDGQRFSLGDSNTPFCVQSVSKAFNYAIVSSDVGSDKVHQYVGHEPSGRLFNEICLDGNGKPHNPMINAGAIIMTSLIRNDLDMADRFEFVLNEYKKMAGGEFIGFNNATFVSERATADRNYALSYYMKENKCFPPGTRALRDELDLYFQLCSVETTCESAAVMAATLANGGVCPLTDEVCINSQPCRDVLSLMYSCGMYDFSGKFAFQVGLPAKSGVSGVMIVVVPNLMGIALFSPPLDKMGNSCKGVAFCKKLIEKFNFHNYDSLLHADSKKLDPRRSRSHRDADMIVNLLFAAKNGDYEMIRRLYMQGTDLEIVDYDGRTALHIAASEGHLKVVKFLVKVAKVHLEPRDRWQRTPLDDAKEFHHEAVVRFLAKKTERSARNSLQEGSEHSWSNCDKDEDSSSEDEFGVCGMWDVSAPTEYGNHLSNGDRRARRLAAAAVSQSKPAGLTEQQPTQQKQQQLQPMAEKPMKTRSFFINTDSPKIIPEAEHSTFTDFTRNYCNLM</sequence>
<dbReference type="PROSITE" id="PS50297">
    <property type="entry name" value="ANK_REP_REGION"/>
    <property type="match status" value="1"/>
</dbReference>
<dbReference type="FunFam" id="3.40.710.10:FF:000008">
    <property type="entry name" value="Glutaminase, isoform E"/>
    <property type="match status" value="1"/>
</dbReference>
<evidence type="ECO:0000256" key="7">
    <source>
        <dbReference type="ARBA" id="ARBA00049534"/>
    </source>
</evidence>
<keyword evidence="13" id="KW-1185">Reference proteome</keyword>
<feature type="compositionally biased region" description="Polar residues" evidence="10">
    <location>
        <begin position="576"/>
        <end position="589"/>
    </location>
</feature>
<dbReference type="STRING" id="2018661.A0A2A2J5V1"/>
<dbReference type="Pfam" id="PF04960">
    <property type="entry name" value="Glutaminase"/>
    <property type="match status" value="1"/>
</dbReference>
<dbReference type="InterPro" id="IPR012338">
    <property type="entry name" value="Beta-lactam/transpept-like"/>
</dbReference>